<evidence type="ECO:0000313" key="3">
    <source>
        <dbReference type="EMBL" id="KAB1633545.1"/>
    </source>
</evidence>
<proteinExistence type="predicted"/>
<accession>A0A7C8BPL5</accession>
<gene>
    <name evidence="3" type="ORF">F8O02_01020</name>
</gene>
<sequence length="366" mass="37148">MSSPVSRRIRSRRGAPSARRDRAVAGRRAARQLVAAVTALAAAAGLAGCTTPTAPQTEDGTLAVRVAAGLELPQAVLDRFHDETGVTVTVDDSATADELSQQVHDADTDLVIGVNTASGADLSGGAGLVSYVSPRAGDGAGDFALDGGDRLTALSYDVVCVAADDAALAARGETAPTSLTEALDRSAELVAPDPAAADAGRALLAMADHAAADQTALDAALDRLDQAVLTDTAEEATARWAAADAATPLVAASAPALLADSGLAPVVAGTTSLVTGSCVEVVDYAGIVARSPHVNEARKLIDLLLADDVQGELATAWHRLPVQRAATVPETSAPILDDYARLDSSADLGVLAARMPTLVDAWRARD</sequence>
<name>A0A7C8BPL5_9MICO</name>
<dbReference type="EMBL" id="WBKA01000001">
    <property type="protein sequence ID" value="KAB1633545.1"/>
    <property type="molecule type" value="Genomic_DNA"/>
</dbReference>
<comment type="caution">
    <text evidence="3">The sequence shown here is derived from an EMBL/GenBank/DDBJ whole genome shotgun (WGS) entry which is preliminary data.</text>
</comment>
<dbReference type="Gene3D" id="3.40.190.10">
    <property type="entry name" value="Periplasmic binding protein-like II"/>
    <property type="match status" value="2"/>
</dbReference>
<dbReference type="PANTHER" id="PTHR30006:SF2">
    <property type="entry name" value="ABC TRANSPORTER SUBSTRATE-BINDING PROTEIN"/>
    <property type="match status" value="1"/>
</dbReference>
<protein>
    <submittedName>
        <fullName evidence="3">Extracellular solute-binding protein</fullName>
    </submittedName>
</protein>
<dbReference type="OrthoDB" id="5412681at2"/>
<dbReference type="InterPro" id="IPR006059">
    <property type="entry name" value="SBP"/>
</dbReference>
<dbReference type="RefSeq" id="WP_158035323.1">
    <property type="nucleotide sequence ID" value="NZ_BAAAZV010000006.1"/>
</dbReference>
<reference evidence="3 4" key="1">
    <citation type="submission" date="2019-09" db="EMBL/GenBank/DDBJ databases">
        <title>Phylogeny of genus Pseudoclavibacter and closely related genus.</title>
        <authorList>
            <person name="Li Y."/>
        </authorList>
    </citation>
    <scope>NUCLEOTIDE SEQUENCE [LARGE SCALE GENOMIC DNA]</scope>
    <source>
        <strain evidence="3 4">JCM 16921</strain>
    </source>
</reference>
<dbReference type="Pfam" id="PF01547">
    <property type="entry name" value="SBP_bac_1"/>
    <property type="match status" value="1"/>
</dbReference>
<dbReference type="Proteomes" id="UP000481339">
    <property type="component" value="Unassembled WGS sequence"/>
</dbReference>
<organism evidence="3 4">
    <name type="scientific">Pseudoclavibacter caeni</name>
    <dbReference type="NCBI Taxonomy" id="908846"/>
    <lineage>
        <taxon>Bacteria</taxon>
        <taxon>Bacillati</taxon>
        <taxon>Actinomycetota</taxon>
        <taxon>Actinomycetes</taxon>
        <taxon>Micrococcales</taxon>
        <taxon>Microbacteriaceae</taxon>
        <taxon>Pseudoclavibacter</taxon>
    </lineage>
</organism>
<dbReference type="PANTHER" id="PTHR30006">
    <property type="entry name" value="THIAMINE-BINDING PERIPLASMIC PROTEIN-RELATED"/>
    <property type="match status" value="1"/>
</dbReference>
<evidence type="ECO:0000313" key="4">
    <source>
        <dbReference type="Proteomes" id="UP000481339"/>
    </source>
</evidence>
<feature type="region of interest" description="Disordered" evidence="2">
    <location>
        <begin position="1"/>
        <end position="24"/>
    </location>
</feature>
<keyword evidence="1" id="KW-0732">Signal</keyword>
<dbReference type="AlphaFoldDB" id="A0A7C8BPL5"/>
<keyword evidence="4" id="KW-1185">Reference proteome</keyword>
<evidence type="ECO:0000256" key="2">
    <source>
        <dbReference type="SAM" id="MobiDB-lite"/>
    </source>
</evidence>
<evidence type="ECO:0000256" key="1">
    <source>
        <dbReference type="ARBA" id="ARBA00022729"/>
    </source>
</evidence>
<dbReference type="SUPFAM" id="SSF53850">
    <property type="entry name" value="Periplasmic binding protein-like II"/>
    <property type="match status" value="1"/>
</dbReference>